<accession>A0A2Z4AD83</accession>
<sequence>MNETNIFWLCVGLMGQGFFTMRFLIQWIVTEKKRESVIPTFFWYCSILGSVFLLSYAISRQDPVFILGQSFGSIVYIRNLYFIYRKDTSG</sequence>
<reference evidence="3 4" key="1">
    <citation type="submission" date="2018-06" db="EMBL/GenBank/DDBJ databases">
        <title>Draft Genome Sequence of a Novel Marine Bacterium Related to the Verrucomicrobia.</title>
        <authorList>
            <person name="Vosseberg J."/>
            <person name="Martijn J."/>
            <person name="Ettema T.J.G."/>
        </authorList>
    </citation>
    <scope>NUCLEOTIDE SEQUENCE [LARGE SCALE GENOMIC DNA]</scope>
    <source>
        <strain evidence="3">TARA_B100001123</strain>
    </source>
</reference>
<dbReference type="InterPro" id="IPR011499">
    <property type="entry name" value="Lipid_A_biosynth_N"/>
</dbReference>
<feature type="transmembrane region" description="Helical" evidence="1">
    <location>
        <begin position="64"/>
        <end position="84"/>
    </location>
</feature>
<feature type="transmembrane region" description="Helical" evidence="1">
    <location>
        <begin position="37"/>
        <end position="58"/>
    </location>
</feature>
<dbReference type="GO" id="GO:0016020">
    <property type="term" value="C:membrane"/>
    <property type="evidence" value="ECO:0007669"/>
    <property type="project" value="GOC"/>
</dbReference>
<dbReference type="AlphaFoldDB" id="A0A2Z4AD83"/>
<gene>
    <name evidence="3" type="ORF">DF168_00490</name>
</gene>
<dbReference type="Proteomes" id="UP000247465">
    <property type="component" value="Chromosome"/>
</dbReference>
<keyword evidence="1" id="KW-0812">Transmembrane</keyword>
<dbReference type="EMBL" id="CP029803">
    <property type="protein sequence ID" value="AWT59305.1"/>
    <property type="molecule type" value="Genomic_DNA"/>
</dbReference>
<feature type="transmembrane region" description="Helical" evidence="1">
    <location>
        <begin position="6"/>
        <end position="25"/>
    </location>
</feature>
<protein>
    <recommendedName>
        <fullName evidence="2">Lipid A biosynthesis N-terminal domain-containing protein</fullName>
    </recommendedName>
</protein>
<keyword evidence="1" id="KW-0472">Membrane</keyword>
<evidence type="ECO:0000313" key="4">
    <source>
        <dbReference type="Proteomes" id="UP000247465"/>
    </source>
</evidence>
<name>A0A2Z4AD83_9BACT</name>
<organism evidence="3 4">
    <name type="scientific">Candidatus Moanibacter tarae</name>
    <dbReference type="NCBI Taxonomy" id="2200854"/>
    <lineage>
        <taxon>Bacteria</taxon>
        <taxon>Pseudomonadati</taxon>
        <taxon>Verrucomicrobiota</taxon>
        <taxon>Opitutia</taxon>
        <taxon>Puniceicoccales</taxon>
        <taxon>Puniceicoccales incertae sedis</taxon>
        <taxon>Candidatus Moanibacter</taxon>
    </lineage>
</organism>
<dbReference type="GO" id="GO:0009245">
    <property type="term" value="P:lipid A biosynthetic process"/>
    <property type="evidence" value="ECO:0007669"/>
    <property type="project" value="InterPro"/>
</dbReference>
<evidence type="ECO:0000256" key="1">
    <source>
        <dbReference type="SAM" id="Phobius"/>
    </source>
</evidence>
<keyword evidence="1" id="KW-1133">Transmembrane helix</keyword>
<dbReference type="GO" id="GO:0008915">
    <property type="term" value="F:lipid-A-disaccharide synthase activity"/>
    <property type="evidence" value="ECO:0007669"/>
    <property type="project" value="InterPro"/>
</dbReference>
<dbReference type="Gene3D" id="1.20.1280.290">
    <property type="match status" value="1"/>
</dbReference>
<evidence type="ECO:0000313" key="3">
    <source>
        <dbReference type="EMBL" id="AWT59305.1"/>
    </source>
</evidence>
<dbReference type="KEGG" id="mtar:DF168_00490"/>
<feature type="domain" description="Lipid A biosynthesis N-terminal" evidence="2">
    <location>
        <begin position="11"/>
        <end position="82"/>
    </location>
</feature>
<evidence type="ECO:0000259" key="2">
    <source>
        <dbReference type="SMART" id="SM01259"/>
    </source>
</evidence>
<dbReference type="Pfam" id="PF07578">
    <property type="entry name" value="LAB_N"/>
    <property type="match status" value="1"/>
</dbReference>
<proteinExistence type="predicted"/>
<dbReference type="SMART" id="SM01259">
    <property type="entry name" value="LAB_N"/>
    <property type="match status" value="1"/>
</dbReference>